<dbReference type="EMBL" id="KV417870">
    <property type="protein sequence ID" value="KZP05019.1"/>
    <property type="molecule type" value="Genomic_DNA"/>
</dbReference>
<reference evidence="1 2" key="1">
    <citation type="journal article" date="2016" name="Mol. Biol. Evol.">
        <title>Comparative Genomics of Early-Diverging Mushroom-Forming Fungi Provides Insights into the Origins of Lignocellulose Decay Capabilities.</title>
        <authorList>
            <person name="Nagy L.G."/>
            <person name="Riley R."/>
            <person name="Tritt A."/>
            <person name="Adam C."/>
            <person name="Daum C."/>
            <person name="Floudas D."/>
            <person name="Sun H."/>
            <person name="Yadav J.S."/>
            <person name="Pangilinan J."/>
            <person name="Larsson K.H."/>
            <person name="Matsuura K."/>
            <person name="Barry K."/>
            <person name="Labutti K."/>
            <person name="Kuo R."/>
            <person name="Ohm R.A."/>
            <person name="Bhattacharya S.S."/>
            <person name="Shirouzu T."/>
            <person name="Yoshinaga Y."/>
            <person name="Martin F.M."/>
            <person name="Grigoriev I.V."/>
            <person name="Hibbett D.S."/>
        </authorList>
    </citation>
    <scope>NUCLEOTIDE SEQUENCE [LARGE SCALE GENOMIC DNA]</scope>
    <source>
        <strain evidence="1 2">CBS 109695</strain>
    </source>
</reference>
<evidence type="ECO:0000313" key="2">
    <source>
        <dbReference type="Proteomes" id="UP000076532"/>
    </source>
</evidence>
<sequence>MKLTSDSTQPGSYWVDIFPQSRSHIFHSPPAITASLTYTEVKCPPRWMQFTGFFREAEIGRATVSRFISKPFLAANKQMAAGLAIPSIAHDLLPVADDRDDMPQQDYKKHVQ</sequence>
<keyword evidence="2" id="KW-1185">Reference proteome</keyword>
<dbReference type="OrthoDB" id="2789670at2759"/>
<dbReference type="Proteomes" id="UP000076532">
    <property type="component" value="Unassembled WGS sequence"/>
</dbReference>
<gene>
    <name evidence="1" type="ORF">FIBSPDRAFT_370233</name>
</gene>
<protein>
    <submittedName>
        <fullName evidence="1">Uncharacterized protein</fullName>
    </submittedName>
</protein>
<evidence type="ECO:0000313" key="1">
    <source>
        <dbReference type="EMBL" id="KZP05019.1"/>
    </source>
</evidence>
<name>A0A167VHG4_9AGAM</name>
<dbReference type="AlphaFoldDB" id="A0A167VHG4"/>
<accession>A0A167VHG4</accession>
<proteinExistence type="predicted"/>
<organism evidence="1 2">
    <name type="scientific">Athelia psychrophila</name>
    <dbReference type="NCBI Taxonomy" id="1759441"/>
    <lineage>
        <taxon>Eukaryota</taxon>
        <taxon>Fungi</taxon>
        <taxon>Dikarya</taxon>
        <taxon>Basidiomycota</taxon>
        <taxon>Agaricomycotina</taxon>
        <taxon>Agaricomycetes</taxon>
        <taxon>Agaricomycetidae</taxon>
        <taxon>Atheliales</taxon>
        <taxon>Atheliaceae</taxon>
        <taxon>Athelia</taxon>
    </lineage>
</organism>